<evidence type="ECO:0000313" key="1">
    <source>
        <dbReference type="EnsemblMetazoa" id="XP_016841597"/>
    </source>
</evidence>
<name>A0A7M7IS58_NASVI</name>
<dbReference type="RefSeq" id="XP_016841597.1">
    <property type="nucleotide sequence ID" value="XM_016986108.1"/>
</dbReference>
<protein>
    <submittedName>
        <fullName evidence="1">Uncharacterized protein</fullName>
    </submittedName>
</protein>
<organism evidence="1 2">
    <name type="scientific">Nasonia vitripennis</name>
    <name type="common">Parasitic wasp</name>
    <dbReference type="NCBI Taxonomy" id="7425"/>
    <lineage>
        <taxon>Eukaryota</taxon>
        <taxon>Metazoa</taxon>
        <taxon>Ecdysozoa</taxon>
        <taxon>Arthropoda</taxon>
        <taxon>Hexapoda</taxon>
        <taxon>Insecta</taxon>
        <taxon>Pterygota</taxon>
        <taxon>Neoptera</taxon>
        <taxon>Endopterygota</taxon>
        <taxon>Hymenoptera</taxon>
        <taxon>Apocrita</taxon>
        <taxon>Proctotrupomorpha</taxon>
        <taxon>Chalcidoidea</taxon>
        <taxon>Pteromalidae</taxon>
        <taxon>Pteromalinae</taxon>
        <taxon>Nasonia</taxon>
    </lineage>
</organism>
<sequence length="195" mass="21850">MDRLSAVAKTVSGWASDNVLHLNTGKTKAIIFGSEYNINQLQGLNLPGVEVQDGIFVPFVDTVTNLGVVMDSKLTWKAQVDAVSRKVNRTLYGLRSFRSCTTEALRKQLASALAVSHLDYCSIVYLDVSEELQTRLQRLQNACVRYVCGAGRREHITPYRKKLGWLNIKERRAYFAAVLVYKAYCMGQPPYLAAL</sequence>
<evidence type="ECO:0000313" key="2">
    <source>
        <dbReference type="Proteomes" id="UP000002358"/>
    </source>
</evidence>
<dbReference type="AlphaFoldDB" id="A0A7M7IS58"/>
<dbReference type="PANTHER" id="PTHR33332">
    <property type="entry name" value="REVERSE TRANSCRIPTASE DOMAIN-CONTAINING PROTEIN"/>
    <property type="match status" value="1"/>
</dbReference>
<reference evidence="1" key="1">
    <citation type="submission" date="2021-01" db="UniProtKB">
        <authorList>
            <consortium name="EnsemblMetazoa"/>
        </authorList>
    </citation>
    <scope>IDENTIFICATION</scope>
</reference>
<dbReference type="GeneID" id="107981170"/>
<dbReference type="Proteomes" id="UP000002358">
    <property type="component" value="Unassembled WGS sequence"/>
</dbReference>
<proteinExistence type="predicted"/>
<keyword evidence="2" id="KW-1185">Reference proteome</keyword>
<dbReference type="InParanoid" id="A0A7M7IS58"/>
<accession>A0A7M7IS58</accession>
<dbReference type="KEGG" id="nvi:107981170"/>
<dbReference type="EnsemblMetazoa" id="XM_016986108">
    <property type="protein sequence ID" value="XP_016841597"/>
    <property type="gene ID" value="LOC107981170"/>
</dbReference>
<dbReference type="OrthoDB" id="7693421at2759"/>